<evidence type="ECO:0000256" key="3">
    <source>
        <dbReference type="ARBA" id="ARBA00022723"/>
    </source>
</evidence>
<dbReference type="EMBL" id="JBDIVE010000011">
    <property type="protein sequence ID" value="MEN3070230.1"/>
    <property type="molecule type" value="Genomic_DNA"/>
</dbReference>
<dbReference type="InterPro" id="IPR052371">
    <property type="entry name" value="BFD-associated_ferredoxin"/>
</dbReference>
<name>A0ABU9Z2Q7_9RHOO</name>
<comment type="similarity">
    <text evidence="8">Belongs to the Bfd family.</text>
</comment>
<sequence>MYVCVCNAVTEQDIATAVGAGARRLRDLRSKLGVAAECGRCAECANACLRQLTSADAEPKAIIHLHRSIPHERRQESLAAA</sequence>
<dbReference type="Proteomes" id="UP001410394">
    <property type="component" value="Unassembled WGS sequence"/>
</dbReference>
<feature type="domain" description="BFD-like [2Fe-2S]-binding" evidence="9">
    <location>
        <begin position="2"/>
        <end position="49"/>
    </location>
</feature>
<dbReference type="Gene3D" id="1.10.10.1100">
    <property type="entry name" value="BFD-like [2Fe-2S]-binding domain"/>
    <property type="match status" value="1"/>
</dbReference>
<keyword evidence="2" id="KW-0001">2Fe-2S</keyword>
<accession>A0ABU9Z2Q7</accession>
<evidence type="ECO:0000256" key="7">
    <source>
        <dbReference type="ARBA" id="ARBA00039386"/>
    </source>
</evidence>
<comment type="caution">
    <text evidence="10">The sequence shown here is derived from an EMBL/GenBank/DDBJ whole genome shotgun (WGS) entry which is preliminary data.</text>
</comment>
<keyword evidence="1" id="KW-0813">Transport</keyword>
<proteinExistence type="inferred from homology"/>
<evidence type="ECO:0000256" key="1">
    <source>
        <dbReference type="ARBA" id="ARBA00022448"/>
    </source>
</evidence>
<dbReference type="PANTHER" id="PTHR37424">
    <property type="entry name" value="BACTERIOFERRITIN-ASSOCIATED FERREDOXIN"/>
    <property type="match status" value="1"/>
</dbReference>
<keyword evidence="6" id="KW-0411">Iron-sulfur</keyword>
<evidence type="ECO:0000259" key="9">
    <source>
        <dbReference type="Pfam" id="PF04324"/>
    </source>
</evidence>
<dbReference type="InterPro" id="IPR041854">
    <property type="entry name" value="BFD-like_2Fe2S-bd_dom_sf"/>
</dbReference>
<organism evidence="10 11">
    <name type="scientific">Uliginosibacterium sediminicola</name>
    <dbReference type="NCBI Taxonomy" id="2024550"/>
    <lineage>
        <taxon>Bacteria</taxon>
        <taxon>Pseudomonadati</taxon>
        <taxon>Pseudomonadota</taxon>
        <taxon>Betaproteobacteria</taxon>
        <taxon>Rhodocyclales</taxon>
        <taxon>Zoogloeaceae</taxon>
        <taxon>Uliginosibacterium</taxon>
    </lineage>
</organism>
<evidence type="ECO:0000256" key="8">
    <source>
        <dbReference type="ARBA" id="ARBA00046332"/>
    </source>
</evidence>
<keyword evidence="3" id="KW-0479">Metal-binding</keyword>
<evidence type="ECO:0000256" key="5">
    <source>
        <dbReference type="ARBA" id="ARBA00023004"/>
    </source>
</evidence>
<keyword evidence="5" id="KW-0408">Iron</keyword>
<dbReference type="InterPro" id="IPR007419">
    <property type="entry name" value="BFD-like_2Fe2S-bd_dom"/>
</dbReference>
<evidence type="ECO:0000313" key="11">
    <source>
        <dbReference type="Proteomes" id="UP001410394"/>
    </source>
</evidence>
<dbReference type="RefSeq" id="WP_345921101.1">
    <property type="nucleotide sequence ID" value="NZ_JBDIVE010000011.1"/>
</dbReference>
<reference evidence="10 11" key="1">
    <citation type="journal article" date="2018" name="Int. J. Syst. Evol. Microbiol.">
        <title>Uliginosibacterium sediminicola sp. nov., isolated from freshwater sediment.</title>
        <authorList>
            <person name="Hwang W.M."/>
            <person name="Kim S.M."/>
            <person name="Kang K."/>
            <person name="Ahn T.Y."/>
        </authorList>
    </citation>
    <scope>NUCLEOTIDE SEQUENCE [LARGE SCALE GENOMIC DNA]</scope>
    <source>
        <strain evidence="10 11">M1-21</strain>
    </source>
</reference>
<dbReference type="Pfam" id="PF04324">
    <property type="entry name" value="Fer2_BFD"/>
    <property type="match status" value="1"/>
</dbReference>
<evidence type="ECO:0000256" key="4">
    <source>
        <dbReference type="ARBA" id="ARBA00022982"/>
    </source>
</evidence>
<evidence type="ECO:0000256" key="2">
    <source>
        <dbReference type="ARBA" id="ARBA00022714"/>
    </source>
</evidence>
<gene>
    <name evidence="10" type="ORF">ABDB84_17225</name>
</gene>
<evidence type="ECO:0000313" key="10">
    <source>
        <dbReference type="EMBL" id="MEN3070230.1"/>
    </source>
</evidence>
<protein>
    <recommendedName>
        <fullName evidence="7">Bacterioferritin-associated ferredoxin</fullName>
    </recommendedName>
</protein>
<dbReference type="PANTHER" id="PTHR37424:SF1">
    <property type="entry name" value="BACTERIOFERRITIN-ASSOCIATED FERREDOXIN"/>
    <property type="match status" value="1"/>
</dbReference>
<keyword evidence="11" id="KW-1185">Reference proteome</keyword>
<keyword evidence="4" id="KW-0249">Electron transport</keyword>
<evidence type="ECO:0000256" key="6">
    <source>
        <dbReference type="ARBA" id="ARBA00023014"/>
    </source>
</evidence>